<dbReference type="GO" id="GO:0009098">
    <property type="term" value="P:L-leucine biosynthetic process"/>
    <property type="evidence" value="ECO:0007669"/>
    <property type="project" value="InterPro"/>
</dbReference>
<dbReference type="InterPro" id="IPR036230">
    <property type="entry name" value="LeuA_allosteric_dom_sf"/>
</dbReference>
<keyword evidence="4" id="KW-0100">Branched-chain amino acid biosynthesis</keyword>
<evidence type="ECO:0000256" key="5">
    <source>
        <dbReference type="RuleBase" id="RU003523"/>
    </source>
</evidence>
<dbReference type="RefSeq" id="WP_282591390.1">
    <property type="nucleotide sequence ID" value="NZ_JAPAAF010000009.1"/>
</dbReference>
<keyword evidence="3" id="KW-0464">Manganese</keyword>
<keyword evidence="8" id="KW-1185">Reference proteome</keyword>
<dbReference type="GO" id="GO:0003852">
    <property type="term" value="F:2-isopropylmalate synthase activity"/>
    <property type="evidence" value="ECO:0007669"/>
    <property type="project" value="InterPro"/>
</dbReference>
<accession>A0AA41YCU1</accession>
<dbReference type="PANTHER" id="PTHR10277">
    <property type="entry name" value="HOMOCITRATE SYNTHASE-RELATED"/>
    <property type="match status" value="1"/>
</dbReference>
<dbReference type="Gene3D" id="1.10.238.260">
    <property type="match status" value="1"/>
</dbReference>
<evidence type="ECO:0000313" key="7">
    <source>
        <dbReference type="EMBL" id="MCW0482787.1"/>
    </source>
</evidence>
<dbReference type="Gene3D" id="3.30.160.340">
    <property type="match status" value="1"/>
</dbReference>
<evidence type="ECO:0000313" key="8">
    <source>
        <dbReference type="Proteomes" id="UP001163821"/>
    </source>
</evidence>
<dbReference type="Gene3D" id="3.30.160.740">
    <property type="match status" value="1"/>
</dbReference>
<dbReference type="AlphaFoldDB" id="A0AA41YCU1"/>
<evidence type="ECO:0000256" key="4">
    <source>
        <dbReference type="ARBA" id="ARBA00023304"/>
    </source>
</evidence>
<dbReference type="InterPro" id="IPR013785">
    <property type="entry name" value="Aldolase_TIM"/>
</dbReference>
<comment type="similarity">
    <text evidence="5">Belongs to the alpha-IPM synthase/homocitrate synthase family.</text>
</comment>
<evidence type="ECO:0000256" key="3">
    <source>
        <dbReference type="ARBA" id="ARBA00023211"/>
    </source>
</evidence>
<dbReference type="Pfam" id="PF22617">
    <property type="entry name" value="HCS_D2"/>
    <property type="match status" value="1"/>
</dbReference>
<feature type="domain" description="Pyruvate carboxyltransferase" evidence="6">
    <location>
        <begin position="13"/>
        <end position="274"/>
    </location>
</feature>
<gene>
    <name evidence="7" type="ORF">N2K84_08620</name>
</gene>
<evidence type="ECO:0000256" key="2">
    <source>
        <dbReference type="ARBA" id="ARBA00022679"/>
    </source>
</evidence>
<dbReference type="PANTHER" id="PTHR10277:SF57">
    <property type="entry name" value="(R)-CITRAMALATE SYNTHASE CIMA"/>
    <property type="match status" value="1"/>
</dbReference>
<dbReference type="Proteomes" id="UP001163821">
    <property type="component" value="Unassembled WGS sequence"/>
</dbReference>
<proteinExistence type="inferred from homology"/>
<evidence type="ECO:0000256" key="1">
    <source>
        <dbReference type="ARBA" id="ARBA00022605"/>
    </source>
</evidence>
<dbReference type="SUPFAM" id="SSF51569">
    <property type="entry name" value="Aldolase"/>
    <property type="match status" value="1"/>
</dbReference>
<dbReference type="InterPro" id="IPR000891">
    <property type="entry name" value="PYR_CT"/>
</dbReference>
<keyword evidence="1" id="KW-0028">Amino-acid biosynthesis</keyword>
<name>A0AA41YCU1_9BACT</name>
<organism evidence="7 8">
    <name type="scientific">Gaoshiqia sediminis</name>
    <dbReference type="NCBI Taxonomy" id="2986998"/>
    <lineage>
        <taxon>Bacteria</taxon>
        <taxon>Pseudomonadati</taxon>
        <taxon>Bacteroidota</taxon>
        <taxon>Bacteroidia</taxon>
        <taxon>Marinilabiliales</taxon>
        <taxon>Prolixibacteraceae</taxon>
        <taxon>Gaoshiqia</taxon>
    </lineage>
</organism>
<dbReference type="InterPro" id="IPR050073">
    <property type="entry name" value="2-IPM_HCS-like"/>
</dbReference>
<dbReference type="InterPro" id="IPR002034">
    <property type="entry name" value="AIPM/Hcit_synth_CS"/>
</dbReference>
<dbReference type="PROSITE" id="PS00815">
    <property type="entry name" value="AIPM_HOMOCIT_SYNTH_1"/>
    <property type="match status" value="1"/>
</dbReference>
<dbReference type="Pfam" id="PF00682">
    <property type="entry name" value="HMGL-like"/>
    <property type="match status" value="1"/>
</dbReference>
<dbReference type="Pfam" id="PF08502">
    <property type="entry name" value="LeuA_dimer"/>
    <property type="match status" value="1"/>
</dbReference>
<comment type="caution">
    <text evidence="7">The sequence shown here is derived from an EMBL/GenBank/DDBJ whole genome shotgun (WGS) entry which is preliminary data.</text>
</comment>
<protein>
    <submittedName>
        <fullName evidence="7">2-isopropylmalate synthase</fullName>
    </submittedName>
</protein>
<keyword evidence="2 5" id="KW-0808">Transferase</keyword>
<evidence type="ECO:0000259" key="6">
    <source>
        <dbReference type="PROSITE" id="PS50991"/>
    </source>
</evidence>
<dbReference type="SMART" id="SM00917">
    <property type="entry name" value="LeuA_dimer"/>
    <property type="match status" value="1"/>
</dbReference>
<dbReference type="PROSITE" id="PS50991">
    <property type="entry name" value="PYR_CT"/>
    <property type="match status" value="1"/>
</dbReference>
<sequence length="524" mass="58099">MTGKQVAENNRQISIMDTTLRDGEQTSGVSFTDTEKLSVAKVLLEDVNVDRIEIASARVSEGEFQAARRIMEWAAEKGHLNRIEILGFVDGKTSLDWINRAGGKVLNLLCKGSYKHVTQQLRKTPEEHIADIQKSLDYADELGIAVNVYLEDWSNGMRNSKDYVHFMVSNLKEMGVKRIMLPDTLGILDPDETYDFCTEMIDTYPGVSFDFHAHNDYDLAIANVFHAIKAGVGCVHTTVNGLGERAGNAPLSSVIATVKDHLHLKTHVNENMLNRVSKIVESFSGIRIPTNKPLIGEFVFTQCSGVHADGDNKNNLYFNDLLPERFGRTRTYALGKTSGKANIKANLEDLGIELSPEALKMVTTRIIELGDRKETVTAEDLPYIVADVLQESIEQKISINNFALTHAMGLKPSAMVSINIEGRNYEASASGDGQYDAFVNAVKSIYKRLKKPFPKLLDYSVTIPPGGKTDALVETVIIWELDREFKTRGLDPDQTAAAIKATVRMLNLLEHKTGIETDPGKPKD</sequence>
<dbReference type="EMBL" id="JAPAAF010000009">
    <property type="protein sequence ID" value="MCW0482787.1"/>
    <property type="molecule type" value="Genomic_DNA"/>
</dbReference>
<dbReference type="InterPro" id="IPR054691">
    <property type="entry name" value="LeuA/HCS_post-cat"/>
</dbReference>
<reference evidence="7" key="1">
    <citation type="submission" date="2022-10" db="EMBL/GenBank/DDBJ databases">
        <title>Gaoshiqiia sediminis gen. nov., sp. nov., isolated from coastal sediment.</title>
        <authorList>
            <person name="Yu W.X."/>
            <person name="Mu D.S."/>
            <person name="Du J.Z."/>
            <person name="Liang Y.Q."/>
        </authorList>
    </citation>
    <scope>NUCLEOTIDE SEQUENCE</scope>
    <source>
        <strain evidence="7">A06</strain>
    </source>
</reference>
<dbReference type="InterPro" id="IPR013709">
    <property type="entry name" value="2-isopropylmalate_synth_dimer"/>
</dbReference>
<dbReference type="SUPFAM" id="SSF110921">
    <property type="entry name" value="2-isopropylmalate synthase LeuA, allosteric (dimerisation) domain"/>
    <property type="match status" value="1"/>
</dbReference>
<dbReference type="Gene3D" id="3.20.20.70">
    <property type="entry name" value="Aldolase class I"/>
    <property type="match status" value="1"/>
</dbReference>